<protein>
    <submittedName>
        <fullName evidence="1">Uncharacterized protein</fullName>
    </submittedName>
</protein>
<proteinExistence type="predicted"/>
<dbReference type="EMBL" id="FORQ01000004">
    <property type="protein sequence ID" value="SFJ10757.1"/>
    <property type="molecule type" value="Genomic_DNA"/>
</dbReference>
<accession>A0A1I3NNM0</accession>
<sequence>MKFDPLKTSEELANLEIDNIPFFAGARKKTLMKDVVLIKKFQNLEFNEFKSSNDWIEQLKDEQKSLLGEFNEYYFGKCNIGLSVEELFSKIQDYTLRMTKLKMIFEPTYYHSIYEKKDSKIKYDKVKIVWIDNNWVKHKNITRSYGHTGEESFIPSVIKFLIENEKLRHVKEDKIVIDNKTYKFDVTVEINHEDWVFEVKRRPKVEFIKDMVRFDLWEIYKKEYKI</sequence>
<evidence type="ECO:0000313" key="1">
    <source>
        <dbReference type="EMBL" id="SFJ10757.1"/>
    </source>
</evidence>
<dbReference type="AlphaFoldDB" id="A0A1I3NNM0"/>
<gene>
    <name evidence="1" type="ORF">SAMN05421638_2189</name>
</gene>
<dbReference type="Proteomes" id="UP000242560">
    <property type="component" value="Unassembled WGS sequence"/>
</dbReference>
<reference evidence="2" key="1">
    <citation type="submission" date="2016-10" db="EMBL/GenBank/DDBJ databases">
        <authorList>
            <person name="Varghese N."/>
            <person name="Submissions S."/>
        </authorList>
    </citation>
    <scope>NUCLEOTIDE SEQUENCE [LARGE SCALE GENOMIC DNA]</scope>
    <source>
        <strain evidence="2">DSM 22251</strain>
    </source>
</reference>
<organism evidence="1 2">
    <name type="scientific">Kaistella treverensis</name>
    <dbReference type="NCBI Taxonomy" id="631455"/>
    <lineage>
        <taxon>Bacteria</taxon>
        <taxon>Pseudomonadati</taxon>
        <taxon>Bacteroidota</taxon>
        <taxon>Flavobacteriia</taxon>
        <taxon>Flavobacteriales</taxon>
        <taxon>Weeksellaceae</taxon>
        <taxon>Chryseobacterium group</taxon>
        <taxon>Kaistella</taxon>
    </lineage>
</organism>
<name>A0A1I3NNM0_9FLAO</name>
<keyword evidence="2" id="KW-1185">Reference proteome</keyword>
<dbReference type="RefSeq" id="WP_143068772.1">
    <property type="nucleotide sequence ID" value="NZ_FORQ01000004.1"/>
</dbReference>
<evidence type="ECO:0000313" key="2">
    <source>
        <dbReference type="Proteomes" id="UP000242560"/>
    </source>
</evidence>